<evidence type="ECO:0000313" key="2">
    <source>
        <dbReference type="Proteomes" id="UP000184310"/>
    </source>
</evidence>
<keyword evidence="1" id="KW-0436">Ligase</keyword>
<dbReference type="Proteomes" id="UP000184310">
    <property type="component" value="Unassembled WGS sequence"/>
</dbReference>
<reference evidence="1 2" key="1">
    <citation type="submission" date="2016-11" db="EMBL/GenBank/DDBJ databases">
        <authorList>
            <person name="Jaros S."/>
            <person name="Januszkiewicz K."/>
            <person name="Wedrychowicz H."/>
        </authorList>
    </citation>
    <scope>NUCLEOTIDE SEQUENCE [LARGE SCALE GENOMIC DNA]</scope>
    <source>
        <strain evidence="1 2">DSM 21758</strain>
    </source>
</reference>
<dbReference type="InterPro" id="IPR042099">
    <property type="entry name" value="ANL_N_sf"/>
</dbReference>
<dbReference type="RefSeq" id="WP_072990410.1">
    <property type="nucleotide sequence ID" value="NZ_FQZB01000014.1"/>
</dbReference>
<dbReference type="InterPro" id="IPR053158">
    <property type="entry name" value="CapK_Type1_Caps_Biosynth"/>
</dbReference>
<protein>
    <submittedName>
        <fullName evidence="1">Phenylacetate-CoA ligase</fullName>
    </submittedName>
</protein>
<dbReference type="PANTHER" id="PTHR36932">
    <property type="entry name" value="CAPSULAR POLYSACCHARIDE BIOSYNTHESIS PROTEIN"/>
    <property type="match status" value="1"/>
</dbReference>
<accession>A0A1M6Q8Y3</accession>
<dbReference type="STRING" id="1121302.SAMN02745163_03323"/>
<dbReference type="PANTHER" id="PTHR36932:SF1">
    <property type="entry name" value="CAPSULAR POLYSACCHARIDE BIOSYNTHESIS PROTEIN"/>
    <property type="match status" value="1"/>
</dbReference>
<keyword evidence="2" id="KW-1185">Reference proteome</keyword>
<sequence>MSIKSKCKNSPNFIKYTLQFLYKFIPQSFIKGKEYTIIYNDIYNNLKKTEKYTNEQMENLTQTKLKNLLQDIYLNVDFYKELFDKHNINVYSDDILKEYKRIPFSTKALIRDNYVKLCSKKYDKKKLKTEKTGGTTGVPLEFYIDPMEWAVENAFVQNMYDRIGYKNGMRTVVLRGNKVNINEKKDIFWERKIHFNELIMSSFSLNKATVHIYLNKIKQFKPVCIKAYPSSLNILAEYINEKNIQSDFKFIKGIILASESIYDFQREGFKNAFKNAKVFSFYGHTEHGCIAGECEYNTAYHIQSEYGYVELIDDDGNEVLEDGKIGEIVCTSFINNVTPFIRYRTGDMAVYSSEVCKCGRAYKLLKKIEGRKQDFFIDINGDKINYIQHDAAVTTIKDKIKAYQYEQNEPGKLLLKIEPKSKLSDSDILEVKNNFNIYYSKFELEIREVENIERTSRGKFLYFIQNIK</sequence>
<dbReference type="OrthoDB" id="580775at2"/>
<dbReference type="Gene3D" id="3.40.50.12780">
    <property type="entry name" value="N-terminal domain of ligase-like"/>
    <property type="match status" value="1"/>
</dbReference>
<dbReference type="EMBL" id="FQZB01000014">
    <property type="protein sequence ID" value="SHK16616.1"/>
    <property type="molecule type" value="Genomic_DNA"/>
</dbReference>
<evidence type="ECO:0000313" key="1">
    <source>
        <dbReference type="EMBL" id="SHK16616.1"/>
    </source>
</evidence>
<organism evidence="1 2">
    <name type="scientific">Clostridium cavendishii DSM 21758</name>
    <dbReference type="NCBI Taxonomy" id="1121302"/>
    <lineage>
        <taxon>Bacteria</taxon>
        <taxon>Bacillati</taxon>
        <taxon>Bacillota</taxon>
        <taxon>Clostridia</taxon>
        <taxon>Eubacteriales</taxon>
        <taxon>Clostridiaceae</taxon>
        <taxon>Clostridium</taxon>
    </lineage>
</organism>
<dbReference type="GO" id="GO:0016874">
    <property type="term" value="F:ligase activity"/>
    <property type="evidence" value="ECO:0007669"/>
    <property type="project" value="UniProtKB-KW"/>
</dbReference>
<name>A0A1M6Q8Y3_9CLOT</name>
<proteinExistence type="predicted"/>
<gene>
    <name evidence="1" type="ORF">SAMN02745163_03323</name>
</gene>
<dbReference type="AlphaFoldDB" id="A0A1M6Q8Y3"/>
<dbReference type="SUPFAM" id="SSF56801">
    <property type="entry name" value="Acetyl-CoA synthetase-like"/>
    <property type="match status" value="1"/>
</dbReference>